<evidence type="ECO:0000259" key="1">
    <source>
        <dbReference type="PROSITE" id="PS51379"/>
    </source>
</evidence>
<dbReference type="OrthoDB" id="23478at2157"/>
<dbReference type="InterPro" id="IPR017900">
    <property type="entry name" value="4Fe4S_Fe_S_CS"/>
</dbReference>
<dbReference type="CDD" id="cd10549">
    <property type="entry name" value="MtMvhB_like"/>
    <property type="match status" value="1"/>
</dbReference>
<dbReference type="RefSeq" id="WP_116669061.1">
    <property type="nucleotide sequence ID" value="NZ_CALIUN010000008.1"/>
</dbReference>
<proteinExistence type="predicted"/>
<dbReference type="PANTHER" id="PTHR43122:SF1">
    <property type="entry name" value="IRON-SULFUR-BINDING PROTEIN"/>
    <property type="match status" value="1"/>
</dbReference>
<dbReference type="GO" id="GO:0016491">
    <property type="term" value="F:oxidoreductase activity"/>
    <property type="evidence" value="ECO:0007669"/>
    <property type="project" value="UniProtKB-KW"/>
</dbReference>
<sequence>MSSLIWYIYDFARKAWVDGFANARSKHEIMEKPERFRDFPKINPEFCIACGACTASCPSPNAIKLVRDEDNEQEEGMTYPVIFEGACIRCGFCAEVCPTDPKTIECGQNHLLKPEFNIIPSKRQFIVDDYLCIRCKKCMKKCPVEAISVVDDKIHVDQLKCIHCGDCLDACPVNGAMKGVFVDNLQDQKEIILLTVTFLEKYIESKKEDLRSLQKDSLLQYEIPLAEIWDKAYEIIPDEEVVMEIITNAVNRLKIRVIDWNSDECKKCQLCVDECPTGAITFDVENDTIVRSDEKCLRCSICYQTCPFSVIKYFLAKFAMEKDDDGNDIIYITVKTSNLTSEILME</sequence>
<feature type="domain" description="4Fe-4S ferredoxin-type" evidence="1">
    <location>
        <begin position="38"/>
        <end position="68"/>
    </location>
</feature>
<dbReference type="EC" id="1.6.5.11" evidence="2"/>
<evidence type="ECO:0000313" key="2">
    <source>
        <dbReference type="EMBL" id="PWB87123.1"/>
    </source>
</evidence>
<dbReference type="SUPFAM" id="SSF54862">
    <property type="entry name" value="4Fe-4S ferredoxins"/>
    <property type="match status" value="2"/>
</dbReference>
<feature type="domain" description="4Fe-4S ferredoxin-type" evidence="1">
    <location>
        <begin position="123"/>
        <end position="152"/>
    </location>
</feature>
<feature type="domain" description="4Fe-4S ferredoxin-type" evidence="1">
    <location>
        <begin position="287"/>
        <end position="316"/>
    </location>
</feature>
<dbReference type="PROSITE" id="PS51379">
    <property type="entry name" value="4FE4S_FER_2"/>
    <property type="match status" value="6"/>
</dbReference>
<organism evidence="2 3">
    <name type="scientific">Methanobrevibacter woesei</name>
    <dbReference type="NCBI Taxonomy" id="190976"/>
    <lineage>
        <taxon>Archaea</taxon>
        <taxon>Methanobacteriati</taxon>
        <taxon>Methanobacteriota</taxon>
        <taxon>Methanomada group</taxon>
        <taxon>Methanobacteria</taxon>
        <taxon>Methanobacteriales</taxon>
        <taxon>Methanobacteriaceae</taxon>
        <taxon>Methanobrevibacter</taxon>
    </lineage>
</organism>
<dbReference type="EMBL" id="MZGU01000002">
    <property type="protein sequence ID" value="PWB87123.1"/>
    <property type="molecule type" value="Genomic_DNA"/>
</dbReference>
<dbReference type="Pfam" id="PF13237">
    <property type="entry name" value="Fer4_10"/>
    <property type="match status" value="2"/>
</dbReference>
<dbReference type="Pfam" id="PF12838">
    <property type="entry name" value="Fer4_7"/>
    <property type="match status" value="1"/>
</dbReference>
<feature type="domain" description="4Fe-4S ferredoxin-type" evidence="1">
    <location>
        <begin position="256"/>
        <end position="285"/>
    </location>
</feature>
<dbReference type="PANTHER" id="PTHR43122">
    <property type="entry name" value="FERREDOXIN SUBUNIT OF PYRUVATE:FLAVODOXIN OXIDOREDUCTASE-RELATED"/>
    <property type="match status" value="1"/>
</dbReference>
<dbReference type="Gene3D" id="3.30.70.20">
    <property type="match status" value="3"/>
</dbReference>
<name>A0A2U1S9M2_9EURY</name>
<dbReference type="AlphaFoldDB" id="A0A2U1S9M2"/>
<accession>A0A2U1S9M2</accession>
<gene>
    <name evidence="2" type="primary">nuoI_1</name>
    <name evidence="2" type="ORF">MBBWO_02400</name>
</gene>
<keyword evidence="3" id="KW-1185">Reference proteome</keyword>
<feature type="domain" description="4Fe-4S ferredoxin-type" evidence="1">
    <location>
        <begin position="78"/>
        <end position="107"/>
    </location>
</feature>
<reference evidence="2 3" key="1">
    <citation type="submission" date="2017-03" db="EMBL/GenBank/DDBJ databases">
        <title>Genome sequence of Methanobrevibacter wosei.</title>
        <authorList>
            <person name="Poehlein A."/>
            <person name="Seedorf H."/>
            <person name="Daniel R."/>
        </authorList>
    </citation>
    <scope>NUCLEOTIDE SEQUENCE [LARGE SCALE GENOMIC DNA]</scope>
    <source>
        <strain evidence="2 3">DSM 11979</strain>
    </source>
</reference>
<dbReference type="Proteomes" id="UP000245577">
    <property type="component" value="Unassembled WGS sequence"/>
</dbReference>
<protein>
    <submittedName>
        <fullName evidence="2">NADH-quinone oxidoreductase subunit I</fullName>
        <ecNumber evidence="2">1.6.5.11</ecNumber>
    </submittedName>
</protein>
<keyword evidence="2" id="KW-0560">Oxidoreductase</keyword>
<dbReference type="InterPro" id="IPR017896">
    <property type="entry name" value="4Fe4S_Fe-S-bd"/>
</dbReference>
<comment type="caution">
    <text evidence="2">The sequence shown here is derived from an EMBL/GenBank/DDBJ whole genome shotgun (WGS) entry which is preliminary data.</text>
</comment>
<feature type="domain" description="4Fe-4S ferredoxin-type" evidence="1">
    <location>
        <begin position="153"/>
        <end position="182"/>
    </location>
</feature>
<evidence type="ECO:0000313" key="3">
    <source>
        <dbReference type="Proteomes" id="UP000245577"/>
    </source>
</evidence>
<dbReference type="PROSITE" id="PS00198">
    <property type="entry name" value="4FE4S_FER_1"/>
    <property type="match status" value="4"/>
</dbReference>